<dbReference type="SUPFAM" id="SSF75011">
    <property type="entry name" value="3-carboxy-cis,cis-mucoante lactonizing enzyme"/>
    <property type="match status" value="1"/>
</dbReference>
<dbReference type="Proteomes" id="UP001596548">
    <property type="component" value="Unassembled WGS sequence"/>
</dbReference>
<name>A0ABW2HX56_9ACTN</name>
<organism evidence="4 5">
    <name type="scientific">Paractinoplanes rhizophilus</name>
    <dbReference type="NCBI Taxonomy" id="1416877"/>
    <lineage>
        <taxon>Bacteria</taxon>
        <taxon>Bacillati</taxon>
        <taxon>Actinomycetota</taxon>
        <taxon>Actinomycetes</taxon>
        <taxon>Micromonosporales</taxon>
        <taxon>Micromonosporaceae</taxon>
        <taxon>Paractinoplanes</taxon>
    </lineage>
</organism>
<sequence>MRRLVFPVIAAVGLVMAGPSSAFADDPAPTVSVKATAGKKMCKVTDPKLDELSGIVATTSGYVVINDSTNVDSHKRVFFLDTKCKIVDDVAYSGKGPLDPEDLILSPDGKTLWIADIGDNNYNKEDGTRREKIALWKMPADGSKKPTIYRVKYPAGDYHDAEAMLLTGDGIPLIITKEIGKANIYQPSAPLVANNDDPVPLKKVATLTVSATETDGTPIARIGNKSIDGGAIAPGGGKVVLRTYTDALEFDVQNNDVLAALKTKPRYTGLPNEPLGEAITYSADGKYFYTVSDMNGDKEATNNILQYTPSTEAAVIKKGSAAGEGGGKAWYSDLTIDQITYGVGAVGLIGLILVGVGVLGIARHRKRLADLPPTVDLDDPPADPETELIGVGGAPQRAAVYGGARSGPAAGGAGGPVYGGQQRGGGPVYGGQSGGYGGQPGGGKPQYARSPQGGQPARGPQQPGPRQGGAQPAGPRQGGSPSQRPQQPGRNGVYGAPGGGAGAGGGGVAGAGGGRAGGQYGQPRGPQQGQRPQRPAGPSQGGQGGMQQPRPQQGGGPRPPQGGRQQPPRGQGVYGQPNGREGGPRPPQRGGDDRGFRPEGRFDNPGYRR</sequence>
<keyword evidence="2" id="KW-1133">Transmembrane helix</keyword>
<feature type="compositionally biased region" description="Gly residues" evidence="1">
    <location>
        <begin position="495"/>
        <end position="520"/>
    </location>
</feature>
<feature type="compositionally biased region" description="Low complexity" evidence="1">
    <location>
        <begin position="450"/>
        <end position="494"/>
    </location>
</feature>
<evidence type="ECO:0000256" key="2">
    <source>
        <dbReference type="SAM" id="Phobius"/>
    </source>
</evidence>
<feature type="compositionally biased region" description="Gly residues" evidence="1">
    <location>
        <begin position="409"/>
        <end position="444"/>
    </location>
</feature>
<proteinExistence type="predicted"/>
<feature type="compositionally biased region" description="Low complexity" evidence="1">
    <location>
        <begin position="561"/>
        <end position="579"/>
    </location>
</feature>
<feature type="region of interest" description="Disordered" evidence="1">
    <location>
        <begin position="408"/>
        <end position="609"/>
    </location>
</feature>
<gene>
    <name evidence="4" type="ORF">ACFQS1_19555</name>
</gene>
<evidence type="ECO:0000313" key="4">
    <source>
        <dbReference type="EMBL" id="MFC7276194.1"/>
    </source>
</evidence>
<comment type="caution">
    <text evidence="4">The sequence shown here is derived from an EMBL/GenBank/DDBJ whole genome shotgun (WGS) entry which is preliminary data.</text>
</comment>
<feature type="chain" id="PRO_5045928842" evidence="3">
    <location>
        <begin position="25"/>
        <end position="609"/>
    </location>
</feature>
<keyword evidence="2" id="KW-0472">Membrane</keyword>
<protein>
    <submittedName>
        <fullName evidence="4">Uncharacterized protein</fullName>
    </submittedName>
</protein>
<keyword evidence="3" id="KW-0732">Signal</keyword>
<feature type="compositionally biased region" description="Low complexity" evidence="1">
    <location>
        <begin position="521"/>
        <end position="538"/>
    </location>
</feature>
<dbReference type="RefSeq" id="WP_378970187.1">
    <property type="nucleotide sequence ID" value="NZ_JBHTBJ010000013.1"/>
</dbReference>
<feature type="compositionally biased region" description="Basic and acidic residues" evidence="1">
    <location>
        <begin position="590"/>
        <end position="602"/>
    </location>
</feature>
<dbReference type="EMBL" id="JBHTBJ010000013">
    <property type="protein sequence ID" value="MFC7276194.1"/>
    <property type="molecule type" value="Genomic_DNA"/>
</dbReference>
<evidence type="ECO:0000256" key="1">
    <source>
        <dbReference type="SAM" id="MobiDB-lite"/>
    </source>
</evidence>
<feature type="transmembrane region" description="Helical" evidence="2">
    <location>
        <begin position="341"/>
        <end position="362"/>
    </location>
</feature>
<keyword evidence="2" id="KW-0812">Transmembrane</keyword>
<evidence type="ECO:0000313" key="5">
    <source>
        <dbReference type="Proteomes" id="UP001596548"/>
    </source>
</evidence>
<keyword evidence="5" id="KW-1185">Reference proteome</keyword>
<reference evidence="5" key="1">
    <citation type="journal article" date="2019" name="Int. J. Syst. Evol. Microbiol.">
        <title>The Global Catalogue of Microorganisms (GCM) 10K type strain sequencing project: providing services to taxonomists for standard genome sequencing and annotation.</title>
        <authorList>
            <consortium name="The Broad Institute Genomics Platform"/>
            <consortium name="The Broad Institute Genome Sequencing Center for Infectious Disease"/>
            <person name="Wu L."/>
            <person name="Ma J."/>
        </authorList>
    </citation>
    <scope>NUCLEOTIDE SEQUENCE [LARGE SCALE GENOMIC DNA]</scope>
    <source>
        <strain evidence="5">XZYJT-10</strain>
    </source>
</reference>
<evidence type="ECO:0000256" key="3">
    <source>
        <dbReference type="SAM" id="SignalP"/>
    </source>
</evidence>
<feature type="signal peptide" evidence="3">
    <location>
        <begin position="1"/>
        <end position="24"/>
    </location>
</feature>
<accession>A0ABW2HX56</accession>